<evidence type="ECO:0000313" key="5">
    <source>
        <dbReference type="Proteomes" id="UP001515480"/>
    </source>
</evidence>
<reference evidence="4 5" key="1">
    <citation type="journal article" date="2024" name="Science">
        <title>Giant polyketide synthase enzymes in the biosynthesis of giant marine polyether toxins.</title>
        <authorList>
            <person name="Fallon T.R."/>
            <person name="Shende V.V."/>
            <person name="Wierzbicki I.H."/>
            <person name="Pendleton A.L."/>
            <person name="Watervoot N.F."/>
            <person name="Auber R.P."/>
            <person name="Gonzalez D.J."/>
            <person name="Wisecaver J.H."/>
            <person name="Moore B.S."/>
        </authorList>
    </citation>
    <scope>NUCLEOTIDE SEQUENCE [LARGE SCALE GENOMIC DNA]</scope>
    <source>
        <strain evidence="4 5">12B1</strain>
    </source>
</reference>
<comment type="caution">
    <text evidence="4">The sequence shown here is derived from an EMBL/GenBank/DDBJ whole genome shotgun (WGS) entry which is preliminary data.</text>
</comment>
<evidence type="ECO:0000259" key="3">
    <source>
        <dbReference type="PROSITE" id="PS50280"/>
    </source>
</evidence>
<dbReference type="EMBL" id="JBGBPQ010000005">
    <property type="protein sequence ID" value="KAL1523842.1"/>
    <property type="molecule type" value="Genomic_DNA"/>
</dbReference>
<dbReference type="Pfam" id="PF00856">
    <property type="entry name" value="SET"/>
    <property type="match status" value="1"/>
</dbReference>
<dbReference type="PROSITE" id="PS50280">
    <property type="entry name" value="SET"/>
    <property type="match status" value="1"/>
</dbReference>
<keyword evidence="2" id="KW-1133">Transmembrane helix</keyword>
<organism evidence="4 5">
    <name type="scientific">Prymnesium parvum</name>
    <name type="common">Toxic golden alga</name>
    <dbReference type="NCBI Taxonomy" id="97485"/>
    <lineage>
        <taxon>Eukaryota</taxon>
        <taxon>Haptista</taxon>
        <taxon>Haptophyta</taxon>
        <taxon>Prymnesiophyceae</taxon>
        <taxon>Prymnesiales</taxon>
        <taxon>Prymnesiaceae</taxon>
        <taxon>Prymnesium</taxon>
    </lineage>
</organism>
<feature type="transmembrane region" description="Helical" evidence="2">
    <location>
        <begin position="20"/>
        <end position="42"/>
    </location>
</feature>
<keyword evidence="2" id="KW-0472">Membrane</keyword>
<feature type="compositionally biased region" description="Basic and acidic residues" evidence="1">
    <location>
        <begin position="203"/>
        <end position="215"/>
    </location>
</feature>
<feature type="region of interest" description="Disordered" evidence="1">
    <location>
        <begin position="195"/>
        <end position="215"/>
    </location>
</feature>
<proteinExistence type="predicted"/>
<dbReference type="InterPro" id="IPR046341">
    <property type="entry name" value="SET_dom_sf"/>
</dbReference>
<dbReference type="SUPFAM" id="SSF82199">
    <property type="entry name" value="SET domain"/>
    <property type="match status" value="1"/>
</dbReference>
<dbReference type="CDD" id="cd10527">
    <property type="entry name" value="SET_LSMT"/>
    <property type="match status" value="1"/>
</dbReference>
<protein>
    <recommendedName>
        <fullName evidence="3">SET domain-containing protein</fullName>
    </recommendedName>
</protein>
<gene>
    <name evidence="4" type="ORF">AB1Y20_018763</name>
</gene>
<dbReference type="PANTHER" id="PTHR13271">
    <property type="entry name" value="UNCHARACTERIZED PUTATIVE METHYLTRANSFERASE"/>
    <property type="match status" value="1"/>
</dbReference>
<dbReference type="InterPro" id="IPR050600">
    <property type="entry name" value="SETD3_SETD6_MTase"/>
</dbReference>
<keyword evidence="2" id="KW-0812">Transmembrane</keyword>
<evidence type="ECO:0000256" key="1">
    <source>
        <dbReference type="SAM" id="MobiDB-lite"/>
    </source>
</evidence>
<feature type="domain" description="SET" evidence="3">
    <location>
        <begin position="85"/>
        <end position="331"/>
    </location>
</feature>
<evidence type="ECO:0000256" key="2">
    <source>
        <dbReference type="SAM" id="Phobius"/>
    </source>
</evidence>
<dbReference type="GO" id="GO:0016279">
    <property type="term" value="F:protein-lysine N-methyltransferase activity"/>
    <property type="evidence" value="ECO:0007669"/>
    <property type="project" value="TreeGrafter"/>
</dbReference>
<accession>A0AB34JS62</accession>
<name>A0AB34JS62_PRYPA</name>
<dbReference type="Proteomes" id="UP001515480">
    <property type="component" value="Unassembled WGS sequence"/>
</dbReference>
<dbReference type="AlphaFoldDB" id="A0AB34JS62"/>
<sequence length="356" mass="38593">MAVRRPRTAAKKPREGGGRVLAAAALASLVIAGALGFLWWGAAPRAEQLFLRSTWARLDAPARAALYLRSAAAGRLGDGLQPCAGLLEPAAFARGGTRVRGAMASVDLRGGEMCTLGEGALLTVASVRKQLGESSSGRPRLSQEVASLGDLVQSAADERALLALLLMREDARASSPLMPYLQALLHRAHEHIPSAWDPSSAEGAERRAELERDAGPRTLRAADELRRVISAHYTALVPRALEQLPTLLLDGVVDAEYYSEQRFIEFWLSIRSRSFENNGFGVLVPLACLLNHPPTHEPSNVELQYVAQRNGFVMKATRHIKQGEELTYSYGSNLCKERALLVYGFVQDGMPSCPGF</sequence>
<evidence type="ECO:0000313" key="4">
    <source>
        <dbReference type="EMBL" id="KAL1523842.1"/>
    </source>
</evidence>
<dbReference type="Gene3D" id="3.90.1410.10">
    <property type="entry name" value="set domain protein methyltransferase, domain 1"/>
    <property type="match status" value="1"/>
</dbReference>
<dbReference type="InterPro" id="IPR001214">
    <property type="entry name" value="SET_dom"/>
</dbReference>
<keyword evidence="5" id="KW-1185">Reference proteome</keyword>